<reference evidence="2 3" key="1">
    <citation type="submission" date="2023-05" db="EMBL/GenBank/DDBJ databases">
        <title>B98-5 Cell Line De Novo Hybrid Assembly: An Optical Mapping Approach.</title>
        <authorList>
            <person name="Kananen K."/>
            <person name="Auerbach J.A."/>
            <person name="Kautto E."/>
            <person name="Blachly J.S."/>
        </authorList>
    </citation>
    <scope>NUCLEOTIDE SEQUENCE [LARGE SCALE GENOMIC DNA]</scope>
    <source>
        <strain evidence="2">B95-8</strain>
        <tissue evidence="2">Cell line</tissue>
    </source>
</reference>
<feature type="compositionally biased region" description="Polar residues" evidence="1">
    <location>
        <begin position="1"/>
        <end position="17"/>
    </location>
</feature>
<proteinExistence type="predicted"/>
<feature type="non-terminal residue" evidence="2">
    <location>
        <position position="1"/>
    </location>
</feature>
<evidence type="ECO:0000256" key="1">
    <source>
        <dbReference type="SAM" id="MobiDB-lite"/>
    </source>
</evidence>
<comment type="caution">
    <text evidence="2">The sequence shown here is derived from an EMBL/GenBank/DDBJ whole genome shotgun (WGS) entry which is preliminary data.</text>
</comment>
<sequence length="89" mass="9483">RAQNPSHLVSWTASVSPKKSPHQCGAEAGQTSGRDGKAWITGKHSAAKRPRIRQDSGSPSIHPGHAHLAPPCAEDAPVLVFLPHEKRVV</sequence>
<protein>
    <submittedName>
        <fullName evidence="2">Uncharacterized protein</fullName>
    </submittedName>
</protein>
<accession>A0ABQ9V8D0</accession>
<evidence type="ECO:0000313" key="3">
    <source>
        <dbReference type="Proteomes" id="UP001266305"/>
    </source>
</evidence>
<dbReference type="EMBL" id="JASSZA010000007">
    <property type="protein sequence ID" value="KAK2105492.1"/>
    <property type="molecule type" value="Genomic_DNA"/>
</dbReference>
<evidence type="ECO:0000313" key="2">
    <source>
        <dbReference type="EMBL" id="KAK2105492.1"/>
    </source>
</evidence>
<gene>
    <name evidence="2" type="ORF">P7K49_015006</name>
</gene>
<keyword evidence="3" id="KW-1185">Reference proteome</keyword>
<feature type="region of interest" description="Disordered" evidence="1">
    <location>
        <begin position="1"/>
        <end position="65"/>
    </location>
</feature>
<organism evidence="2 3">
    <name type="scientific">Saguinus oedipus</name>
    <name type="common">Cotton-top tamarin</name>
    <name type="synonym">Oedipomidas oedipus</name>
    <dbReference type="NCBI Taxonomy" id="9490"/>
    <lineage>
        <taxon>Eukaryota</taxon>
        <taxon>Metazoa</taxon>
        <taxon>Chordata</taxon>
        <taxon>Craniata</taxon>
        <taxon>Vertebrata</taxon>
        <taxon>Euteleostomi</taxon>
        <taxon>Mammalia</taxon>
        <taxon>Eutheria</taxon>
        <taxon>Euarchontoglires</taxon>
        <taxon>Primates</taxon>
        <taxon>Haplorrhini</taxon>
        <taxon>Platyrrhini</taxon>
        <taxon>Cebidae</taxon>
        <taxon>Callitrichinae</taxon>
        <taxon>Saguinus</taxon>
    </lineage>
</organism>
<name>A0ABQ9V8D0_SAGOE</name>
<dbReference type="Proteomes" id="UP001266305">
    <property type="component" value="Unassembled WGS sequence"/>
</dbReference>